<dbReference type="InterPro" id="IPR010657">
    <property type="entry name" value="ImpA_N"/>
</dbReference>
<organism evidence="2 3">
    <name type="scientific">Exercitatus varius</name>
    <dbReference type="NCBI Taxonomy" id="67857"/>
    <lineage>
        <taxon>Bacteria</taxon>
        <taxon>Pseudomonadati</taxon>
        <taxon>Pseudomonadota</taxon>
        <taxon>Gammaproteobacteria</taxon>
        <taxon>Pasteurellales</taxon>
        <taxon>Pasteurellaceae</taxon>
        <taxon>Exercitatus</taxon>
    </lineage>
</organism>
<proteinExistence type="predicted"/>
<dbReference type="Proteomes" id="UP001214976">
    <property type="component" value="Unassembled WGS sequence"/>
</dbReference>
<gene>
    <name evidence="2" type="primary">tssA</name>
    <name evidence="2" type="ORF">P7M15_02820</name>
</gene>
<name>A0AAW6Q7D6_9PAST</name>
<accession>A0AAW6Q7D6</accession>
<sequence length="482" mass="55280">MKYQNILQDITTENRPIGLPDEEGKLFFAIDEQVMKFGSLQHDTIDWDGLITNCVQYLTEVCKDYKVLQYLAYALLQKNARENFIEFLTLFAEFNKKYLFDAYPKPSKNQTVDRFKARAILLVINRIEDAFNKNGENFSHEQNQATAKKLAEISPHLVNYVPDAETIFNKISRKLESQITKSQSDTANIPEQQAQMQSPVTINTGNSPATTQTRAQPGKLNIPDANAFDLTNDRKLKQFYLQVADITCEIDPASILGYISRRYGLWRGITQLPEMNEQGITAMQAIATDKLHDYREFVHSSPSLELLNKIEKTVVSSPYWIEGSYLSAECCRALKLDDAADTIRTVTKRFVDKFNHFERAKFHNGEPFMPEKVAQWLTAADNKTGTVAVNQSAVDFKQIYQEQGFIAVLKAIDDELNAATDIRTRYYLQLDKINYFIHEGITSIALNELETLLKNSKEYAIEDWDNNFFNQLHQLKDQLTRG</sequence>
<feature type="domain" description="ImpA N-terminal" evidence="1">
    <location>
        <begin position="13"/>
        <end position="119"/>
    </location>
</feature>
<dbReference type="InterPro" id="IPR017739">
    <property type="entry name" value="T6SS-assoc_VCA0119"/>
</dbReference>
<reference evidence="2" key="1">
    <citation type="submission" date="2023-03" db="EMBL/GenBank/DDBJ databases">
        <title>Classification of Bisgaard taxon 6 and taxon 10 as Exercitatus varius gen. nov., spec. nov.</title>
        <authorList>
            <person name="Christensen H."/>
        </authorList>
    </citation>
    <scope>NUCLEOTIDE SEQUENCE</scope>
    <source>
        <strain evidence="2">86116</strain>
    </source>
</reference>
<dbReference type="Pfam" id="PF06812">
    <property type="entry name" value="ImpA_N"/>
    <property type="match status" value="1"/>
</dbReference>
<evidence type="ECO:0000259" key="1">
    <source>
        <dbReference type="Pfam" id="PF06812"/>
    </source>
</evidence>
<evidence type="ECO:0000313" key="3">
    <source>
        <dbReference type="Proteomes" id="UP001214976"/>
    </source>
</evidence>
<dbReference type="AlphaFoldDB" id="A0AAW6Q7D6"/>
<evidence type="ECO:0000313" key="2">
    <source>
        <dbReference type="EMBL" id="MDG2949462.1"/>
    </source>
</evidence>
<protein>
    <submittedName>
        <fullName evidence="2">Type VI secretion system protein TssA</fullName>
    </submittedName>
</protein>
<dbReference type="RefSeq" id="WP_317476704.1">
    <property type="nucleotide sequence ID" value="NZ_JARQTW010000006.1"/>
</dbReference>
<dbReference type="Pfam" id="PF16989">
    <property type="entry name" value="T6SS_VasJ"/>
    <property type="match status" value="1"/>
</dbReference>
<dbReference type="NCBIfam" id="TIGR03362">
    <property type="entry name" value="VI_chp_7"/>
    <property type="match status" value="1"/>
</dbReference>
<dbReference type="PANTHER" id="PTHR37024:SF3">
    <property type="entry name" value="TYPE VI SECRETION SYSTEM PROTEIN TSSA"/>
    <property type="match status" value="1"/>
</dbReference>
<comment type="caution">
    <text evidence="2">The sequence shown here is derived from an EMBL/GenBank/DDBJ whole genome shotgun (WGS) entry which is preliminary data.</text>
</comment>
<dbReference type="EMBL" id="JARQTW010000006">
    <property type="protein sequence ID" value="MDG2949462.1"/>
    <property type="molecule type" value="Genomic_DNA"/>
</dbReference>
<dbReference type="PANTHER" id="PTHR37024">
    <property type="entry name" value="TYPE VI SECRETION SYSTEM DUF2094 AND IMPA-RELATED DOMAIN PROTEIN"/>
    <property type="match status" value="1"/>
</dbReference>